<dbReference type="InterPro" id="IPR049163">
    <property type="entry name" value="Pif1-like_2B_dom"/>
</dbReference>
<feature type="domain" description="DNA helicase Pif1-like 2B" evidence="1">
    <location>
        <begin position="4"/>
        <end position="48"/>
    </location>
</feature>
<dbReference type="AlphaFoldDB" id="A0A8R1E7U7"/>
<accession>A0A8R1E7U7</accession>
<dbReference type="SUPFAM" id="SSF52540">
    <property type="entry name" value="P-loop containing nucleoside triphosphate hydrolases"/>
    <property type="match status" value="1"/>
</dbReference>
<dbReference type="EnsemblMetazoa" id="CJA25224.1">
    <property type="protein sequence ID" value="CJA25224.1"/>
    <property type="gene ID" value="WBGene00180796"/>
</dbReference>
<dbReference type="InterPro" id="IPR027417">
    <property type="entry name" value="P-loop_NTPase"/>
</dbReference>
<protein>
    <submittedName>
        <fullName evidence="2">ATP-dependent DNA helicase</fullName>
    </submittedName>
</protein>
<reference evidence="3" key="1">
    <citation type="submission" date="2010-08" db="EMBL/GenBank/DDBJ databases">
        <authorList>
            <consortium name="Caenorhabditis japonica Sequencing Consortium"/>
            <person name="Wilson R.K."/>
        </authorList>
    </citation>
    <scope>NUCLEOTIDE SEQUENCE [LARGE SCALE GENOMIC DNA]</scope>
    <source>
        <strain evidence="3">DF5081</strain>
    </source>
</reference>
<reference evidence="2" key="2">
    <citation type="submission" date="2022-06" db="UniProtKB">
        <authorList>
            <consortium name="EnsemblMetazoa"/>
        </authorList>
    </citation>
    <scope>IDENTIFICATION</scope>
    <source>
        <strain evidence="2">DF5081</strain>
    </source>
</reference>
<sequence length="103" mass="11666">MTTEFLNSVRTSSLHRLCLKVGSVVMFLRNLDVRSGMCNGICLIVKELQSKCILCTFATGSNKGKDTFVPRITCYEDKTLPFHFKRTQFPVKLEFAISINKAQ</sequence>
<evidence type="ECO:0000313" key="3">
    <source>
        <dbReference type="Proteomes" id="UP000005237"/>
    </source>
</evidence>
<evidence type="ECO:0000313" key="2">
    <source>
        <dbReference type="EnsemblMetazoa" id="CJA25224.1"/>
    </source>
</evidence>
<name>A0A8R1E7U7_CAEJA</name>
<dbReference type="Pfam" id="PF21530">
    <property type="entry name" value="Pif1_2B_dom"/>
    <property type="match status" value="1"/>
</dbReference>
<dbReference type="GO" id="GO:0005657">
    <property type="term" value="C:replication fork"/>
    <property type="evidence" value="ECO:0007669"/>
    <property type="project" value="TreeGrafter"/>
</dbReference>
<dbReference type="PANTHER" id="PTHR23274">
    <property type="entry name" value="DNA HELICASE-RELATED"/>
    <property type="match status" value="1"/>
</dbReference>
<dbReference type="PANTHER" id="PTHR23274:SF51">
    <property type="entry name" value="OS03G0423850 PROTEIN"/>
    <property type="match status" value="1"/>
</dbReference>
<evidence type="ECO:0000259" key="1">
    <source>
        <dbReference type="Pfam" id="PF21530"/>
    </source>
</evidence>
<dbReference type="Proteomes" id="UP000005237">
    <property type="component" value="Unassembled WGS sequence"/>
</dbReference>
<keyword evidence="3" id="KW-1185">Reference proteome</keyword>
<proteinExistence type="predicted"/>
<dbReference type="GO" id="GO:0006260">
    <property type="term" value="P:DNA replication"/>
    <property type="evidence" value="ECO:0007669"/>
    <property type="project" value="TreeGrafter"/>
</dbReference>
<organism evidence="2 3">
    <name type="scientific">Caenorhabditis japonica</name>
    <dbReference type="NCBI Taxonomy" id="281687"/>
    <lineage>
        <taxon>Eukaryota</taxon>
        <taxon>Metazoa</taxon>
        <taxon>Ecdysozoa</taxon>
        <taxon>Nematoda</taxon>
        <taxon>Chromadorea</taxon>
        <taxon>Rhabditida</taxon>
        <taxon>Rhabditina</taxon>
        <taxon>Rhabditomorpha</taxon>
        <taxon>Rhabditoidea</taxon>
        <taxon>Rhabditidae</taxon>
        <taxon>Peloderinae</taxon>
        <taxon>Caenorhabditis</taxon>
    </lineage>
</organism>